<dbReference type="InterPro" id="IPR036682">
    <property type="entry name" value="OS_D_A10/PebIII_sf"/>
</dbReference>
<keyword evidence="1" id="KW-0472">Membrane</keyword>
<feature type="transmembrane region" description="Helical" evidence="1">
    <location>
        <begin position="116"/>
        <end position="138"/>
    </location>
</feature>
<dbReference type="Gene3D" id="1.10.2080.10">
    <property type="entry name" value="Insect odorant-binding protein A10/Ejaculatory bulb-specific protein 3"/>
    <property type="match status" value="2"/>
</dbReference>
<evidence type="ECO:0000256" key="1">
    <source>
        <dbReference type="SAM" id="Phobius"/>
    </source>
</evidence>
<dbReference type="AlphaFoldDB" id="A0A7R8ZDB7"/>
<reference evidence="2" key="1">
    <citation type="submission" date="2020-11" db="EMBL/GenBank/DDBJ databases">
        <authorList>
            <person name="Tran Van P."/>
        </authorList>
    </citation>
    <scope>NUCLEOTIDE SEQUENCE</scope>
</reference>
<proteinExistence type="predicted"/>
<gene>
    <name evidence="2" type="ORF">TDIB3V08_LOCUS9702</name>
</gene>
<dbReference type="EMBL" id="OA570763">
    <property type="protein sequence ID" value="CAD7203533.1"/>
    <property type="molecule type" value="Genomic_DNA"/>
</dbReference>
<dbReference type="PANTHER" id="PTHR11257">
    <property type="entry name" value="CHEMOSENSORY PROTEIN-RELATED"/>
    <property type="match status" value="1"/>
</dbReference>
<dbReference type="PANTHER" id="PTHR11257:SF13">
    <property type="entry name" value="GEO07322P1"/>
    <property type="match status" value="1"/>
</dbReference>
<evidence type="ECO:0000313" key="2">
    <source>
        <dbReference type="EMBL" id="CAD7203533.1"/>
    </source>
</evidence>
<keyword evidence="1" id="KW-0812">Transmembrane</keyword>
<accession>A0A7R8ZDB7</accession>
<sequence>MFPRLERLNLDVVYPRCEEGSQSQDFCLIGASCSAEVQLVSTWSALLEVFGTQTNPSQGLGPEPTMNKAINKHIHKRYVPPLKMSKTFEEGRGIRRLEEEFTLQVKTWSIRIMKSVFCKTAMVLVAIMVVVLTVPTWARDERYTSKYDDMDVDHILNSDRLTDSYVHCLLEQGPCTPEGKVMKIETHRSIRIMKSVCNTAMALVAVVVVFAVVTLAEAKEERYTSRYDNVDVERILQSARLLDNYMKCLLEKGPCTPDGKEMKNLLPDALKTDCEKCTEKQRTTSQKVMKHLMKTRPDDWAKLTKKYDPEGLYR</sequence>
<feature type="transmembrane region" description="Helical" evidence="1">
    <location>
        <begin position="192"/>
        <end position="216"/>
    </location>
</feature>
<organism evidence="2">
    <name type="scientific">Timema douglasi</name>
    <name type="common">Walking stick</name>
    <dbReference type="NCBI Taxonomy" id="61478"/>
    <lineage>
        <taxon>Eukaryota</taxon>
        <taxon>Metazoa</taxon>
        <taxon>Ecdysozoa</taxon>
        <taxon>Arthropoda</taxon>
        <taxon>Hexapoda</taxon>
        <taxon>Insecta</taxon>
        <taxon>Pterygota</taxon>
        <taxon>Neoptera</taxon>
        <taxon>Polyneoptera</taxon>
        <taxon>Phasmatodea</taxon>
        <taxon>Timematodea</taxon>
        <taxon>Timematoidea</taxon>
        <taxon>Timematidae</taxon>
        <taxon>Timema</taxon>
    </lineage>
</organism>
<name>A0A7R8ZDB7_TIMDO</name>
<dbReference type="SUPFAM" id="SSF100910">
    <property type="entry name" value="Chemosensory protein Csp2"/>
    <property type="match status" value="2"/>
</dbReference>
<dbReference type="Pfam" id="PF03392">
    <property type="entry name" value="OS-D"/>
    <property type="match status" value="2"/>
</dbReference>
<dbReference type="InterPro" id="IPR005055">
    <property type="entry name" value="A10/PebIII"/>
</dbReference>
<protein>
    <submittedName>
        <fullName evidence="2">Uncharacterized protein</fullName>
    </submittedName>
</protein>
<keyword evidence="1" id="KW-1133">Transmembrane helix</keyword>